<dbReference type="SUPFAM" id="SSF142695">
    <property type="entry name" value="RibA-like"/>
    <property type="match status" value="1"/>
</dbReference>
<dbReference type="GO" id="GO:0009231">
    <property type="term" value="P:riboflavin biosynthetic process"/>
    <property type="evidence" value="ECO:0007669"/>
    <property type="project" value="UniProtKB-UniRule"/>
</dbReference>
<evidence type="ECO:0000256" key="17">
    <source>
        <dbReference type="ARBA" id="ARBA00043932"/>
    </source>
</evidence>
<keyword evidence="9 19" id="KW-0547">Nucleotide-binding</keyword>
<keyword evidence="11 19" id="KW-0862">Zinc</keyword>
<comment type="cofactor">
    <cofactor evidence="2">
        <name>Mn(2+)</name>
        <dbReference type="ChEBI" id="CHEBI:29035"/>
    </cofactor>
</comment>
<feature type="binding site" evidence="19">
    <location>
        <begin position="28"/>
        <end position="29"/>
    </location>
    <ligand>
        <name>D-ribulose 5-phosphate</name>
        <dbReference type="ChEBI" id="CHEBI:58121"/>
    </ligand>
</feature>
<dbReference type="HAMAP" id="MF_00180">
    <property type="entry name" value="RibB"/>
    <property type="match status" value="1"/>
</dbReference>
<feature type="site" description="Essential for DHBP synthase activity" evidence="19">
    <location>
        <position position="167"/>
    </location>
</feature>
<keyword evidence="15 19" id="KW-0456">Lyase</keyword>
<comment type="function">
    <text evidence="3 19">Catalyzes the conversion of D-ribulose 5-phosphate to formate and 3,4-dihydroxy-2-butanone 4-phosphate.</text>
</comment>
<feature type="binding site" evidence="19">
    <location>
        <position position="33"/>
    </location>
    <ligand>
        <name>D-ribulose 5-phosphate</name>
        <dbReference type="ChEBI" id="CHEBI:58121"/>
    </ligand>
</feature>
<dbReference type="Gene3D" id="3.40.50.10990">
    <property type="entry name" value="GTP cyclohydrolase II"/>
    <property type="match status" value="1"/>
</dbReference>
<dbReference type="Gene3D" id="3.90.870.10">
    <property type="entry name" value="DHBP synthase"/>
    <property type="match status" value="1"/>
</dbReference>
<evidence type="ECO:0000313" key="21">
    <source>
        <dbReference type="EMBL" id="OGL79377.1"/>
    </source>
</evidence>
<dbReference type="EC" id="4.1.99.12" evidence="19"/>
<dbReference type="InterPro" id="IPR000422">
    <property type="entry name" value="DHBP_synthase_RibB"/>
</dbReference>
<feature type="binding site" evidence="19">
    <location>
        <position position="360"/>
    </location>
    <ligand>
        <name>GTP</name>
        <dbReference type="ChEBI" id="CHEBI:37565"/>
    </ligand>
</feature>
<dbReference type="GO" id="GO:0008270">
    <property type="term" value="F:zinc ion binding"/>
    <property type="evidence" value="ECO:0007669"/>
    <property type="project" value="UniProtKB-UniRule"/>
</dbReference>
<feature type="binding site" evidence="19">
    <location>
        <position position="146"/>
    </location>
    <ligand>
        <name>Mg(2+)</name>
        <dbReference type="ChEBI" id="CHEBI:18420"/>
        <label>2</label>
    </ligand>
</feature>
<evidence type="ECO:0000256" key="11">
    <source>
        <dbReference type="ARBA" id="ARBA00022833"/>
    </source>
</evidence>
<dbReference type="CDD" id="cd00641">
    <property type="entry name" value="GTP_cyclohydro2"/>
    <property type="match status" value="1"/>
</dbReference>
<feature type="binding site" evidence="19">
    <location>
        <position position="29"/>
    </location>
    <ligand>
        <name>Mg(2+)</name>
        <dbReference type="ChEBI" id="CHEBI:18420"/>
        <label>2</label>
    </ligand>
</feature>
<gene>
    <name evidence="19" type="primary">ribBA</name>
    <name evidence="21" type="ORF">A3J43_01480</name>
</gene>
<reference evidence="21 22" key="1">
    <citation type="journal article" date="2016" name="Nat. Commun.">
        <title>Thousands of microbial genomes shed light on interconnected biogeochemical processes in an aquifer system.</title>
        <authorList>
            <person name="Anantharaman K."/>
            <person name="Brown C.T."/>
            <person name="Hug L.A."/>
            <person name="Sharon I."/>
            <person name="Castelle C.J."/>
            <person name="Probst A.J."/>
            <person name="Thomas B.C."/>
            <person name="Singh A."/>
            <person name="Wilkins M.J."/>
            <person name="Karaoz U."/>
            <person name="Brodie E.L."/>
            <person name="Williams K.H."/>
            <person name="Hubbard S.S."/>
            <person name="Banfield J.F."/>
        </authorList>
    </citation>
    <scope>NUCLEOTIDE SEQUENCE [LARGE SCALE GENOMIC DNA]</scope>
</reference>
<dbReference type="GO" id="GO:0003935">
    <property type="term" value="F:GTP cyclohydrolase II activity"/>
    <property type="evidence" value="ECO:0007669"/>
    <property type="project" value="UniProtKB-UniRule"/>
</dbReference>
<evidence type="ECO:0000256" key="15">
    <source>
        <dbReference type="ARBA" id="ARBA00023239"/>
    </source>
</evidence>
<keyword evidence="16 19" id="KW-0511">Multifunctional enzyme</keyword>
<evidence type="ECO:0000256" key="9">
    <source>
        <dbReference type="ARBA" id="ARBA00022741"/>
    </source>
</evidence>
<evidence type="ECO:0000256" key="16">
    <source>
        <dbReference type="ARBA" id="ARBA00023268"/>
    </source>
</evidence>
<dbReference type="InterPro" id="IPR016299">
    <property type="entry name" value="Riboflavin_synth_RibBA"/>
</dbReference>
<keyword evidence="10 19" id="KW-0378">Hydrolase</keyword>
<feature type="binding site" evidence="19">
    <location>
        <position position="29"/>
    </location>
    <ligand>
        <name>Mg(2+)</name>
        <dbReference type="ChEBI" id="CHEBI:18420"/>
        <label>1</label>
    </ligand>
</feature>
<dbReference type="InterPro" id="IPR000926">
    <property type="entry name" value="RibA"/>
</dbReference>
<feature type="region of interest" description="DHBP synthase" evidence="19">
    <location>
        <begin position="1"/>
        <end position="204"/>
    </location>
</feature>
<evidence type="ECO:0000256" key="14">
    <source>
        <dbReference type="ARBA" id="ARBA00023211"/>
    </source>
</evidence>
<dbReference type="GO" id="GO:0000287">
    <property type="term" value="F:magnesium ion binding"/>
    <property type="evidence" value="ECO:0007669"/>
    <property type="project" value="UniProtKB-UniRule"/>
</dbReference>
<dbReference type="PANTHER" id="PTHR21327:SF18">
    <property type="entry name" value="3,4-DIHYDROXY-2-BUTANONE 4-PHOSPHATE SYNTHASE"/>
    <property type="match status" value="1"/>
</dbReference>
<evidence type="ECO:0000256" key="6">
    <source>
        <dbReference type="ARBA" id="ARBA00005520"/>
    </source>
</evidence>
<keyword evidence="14 19" id="KW-0464">Manganese</keyword>
<dbReference type="EMBL" id="MGEF01000010">
    <property type="protein sequence ID" value="OGL79377.1"/>
    <property type="molecule type" value="Genomic_DNA"/>
</dbReference>
<dbReference type="Pfam" id="PF00926">
    <property type="entry name" value="DHBP_synthase"/>
    <property type="match status" value="1"/>
</dbReference>
<feature type="binding site" evidence="19">
    <location>
        <position position="167"/>
    </location>
    <ligand>
        <name>D-ribulose 5-phosphate</name>
        <dbReference type="ChEBI" id="CHEBI:58121"/>
    </ligand>
</feature>
<dbReference type="GO" id="GO:0005525">
    <property type="term" value="F:GTP binding"/>
    <property type="evidence" value="ECO:0007669"/>
    <property type="project" value="UniProtKB-KW"/>
</dbReference>
<dbReference type="InterPro" id="IPR032677">
    <property type="entry name" value="GTP_cyclohydro_II"/>
</dbReference>
<dbReference type="PIRSF" id="PIRSF001259">
    <property type="entry name" value="RibA"/>
    <property type="match status" value="1"/>
</dbReference>
<comment type="pathway">
    <text evidence="5 19">Cofactor biosynthesis; riboflavin biosynthesis; 2-hydroxy-3-oxobutyl phosphate from D-ribulose 5-phosphate: step 1/1.</text>
</comment>
<feature type="binding site" evidence="19">
    <location>
        <position position="273"/>
    </location>
    <ligand>
        <name>Zn(2+)</name>
        <dbReference type="ChEBI" id="CHEBI:29105"/>
        <note>catalytic</note>
    </ligand>
</feature>
<dbReference type="UniPathway" id="UPA00275">
    <property type="reaction ID" value="UER00399"/>
</dbReference>
<evidence type="ECO:0000256" key="3">
    <source>
        <dbReference type="ARBA" id="ARBA00002284"/>
    </source>
</evidence>
<dbReference type="InterPro" id="IPR036144">
    <property type="entry name" value="RibA-like_sf"/>
</dbReference>
<feature type="binding site" evidence="19">
    <location>
        <position position="355"/>
    </location>
    <ligand>
        <name>GTP</name>
        <dbReference type="ChEBI" id="CHEBI:37565"/>
    </ligand>
</feature>
<evidence type="ECO:0000259" key="20">
    <source>
        <dbReference type="Pfam" id="PF00925"/>
    </source>
</evidence>
<evidence type="ECO:0000256" key="5">
    <source>
        <dbReference type="ARBA" id="ARBA00004904"/>
    </source>
</evidence>
<keyword evidence="12 19" id="KW-0460">Magnesium</keyword>
<dbReference type="FunFam" id="3.90.870.10:FF:000001">
    <property type="entry name" value="Riboflavin biosynthesis protein RibBA"/>
    <property type="match status" value="1"/>
</dbReference>
<dbReference type="GO" id="GO:0005829">
    <property type="term" value="C:cytosol"/>
    <property type="evidence" value="ECO:0007669"/>
    <property type="project" value="TreeGrafter"/>
</dbReference>
<dbReference type="AlphaFoldDB" id="A0A1F7UNV3"/>
<name>A0A1F7UNV3_9BACT</name>
<evidence type="ECO:0000256" key="4">
    <source>
        <dbReference type="ARBA" id="ARBA00004853"/>
    </source>
</evidence>
<accession>A0A1F7UNV3</accession>
<dbReference type="STRING" id="1802397.A3J43_01480"/>
<comment type="catalytic activity">
    <reaction evidence="18 19">
        <text>GTP + 4 H2O = 2,5-diamino-6-hydroxy-4-(5-phosphoribosylamino)-pyrimidine + formate + 2 phosphate + 3 H(+)</text>
        <dbReference type="Rhea" id="RHEA:23704"/>
        <dbReference type="ChEBI" id="CHEBI:15377"/>
        <dbReference type="ChEBI" id="CHEBI:15378"/>
        <dbReference type="ChEBI" id="CHEBI:15740"/>
        <dbReference type="ChEBI" id="CHEBI:37565"/>
        <dbReference type="ChEBI" id="CHEBI:43474"/>
        <dbReference type="ChEBI" id="CHEBI:58614"/>
        <dbReference type="EC" id="3.5.4.25"/>
    </reaction>
</comment>
<comment type="caution">
    <text evidence="21">The sequence shown here is derived from an EMBL/GenBank/DDBJ whole genome shotgun (WGS) entry which is preliminary data.</text>
</comment>
<feature type="binding site" evidence="19">
    <location>
        <position position="320"/>
    </location>
    <ligand>
        <name>GTP</name>
        <dbReference type="ChEBI" id="CHEBI:37565"/>
    </ligand>
</feature>
<evidence type="ECO:0000256" key="13">
    <source>
        <dbReference type="ARBA" id="ARBA00023134"/>
    </source>
</evidence>
<dbReference type="Proteomes" id="UP000176604">
    <property type="component" value="Unassembled WGS sequence"/>
</dbReference>
<feature type="binding site" evidence="19">
    <location>
        <begin position="298"/>
        <end position="300"/>
    </location>
    <ligand>
        <name>GTP</name>
        <dbReference type="ChEBI" id="CHEBI:37565"/>
    </ligand>
</feature>
<evidence type="ECO:0000256" key="18">
    <source>
        <dbReference type="ARBA" id="ARBA00049295"/>
    </source>
</evidence>
<organism evidence="21 22">
    <name type="scientific">Candidatus Uhrbacteria bacterium RIFCSPHIGHO2_12_FULL_54_23</name>
    <dbReference type="NCBI Taxonomy" id="1802397"/>
    <lineage>
        <taxon>Bacteria</taxon>
        <taxon>Candidatus Uhriibacteriota</taxon>
    </lineage>
</organism>
<comment type="similarity">
    <text evidence="19">In the C-terminal section; belongs to the GTP cyclohydrolase II family.</text>
</comment>
<evidence type="ECO:0000256" key="2">
    <source>
        <dbReference type="ARBA" id="ARBA00001936"/>
    </source>
</evidence>
<evidence type="ECO:0000256" key="19">
    <source>
        <dbReference type="HAMAP-Rule" id="MF_01283"/>
    </source>
</evidence>
<dbReference type="InterPro" id="IPR017945">
    <property type="entry name" value="DHBP_synth_RibB-like_a/b_dom"/>
</dbReference>
<feature type="site" description="Essential for DHBP synthase activity" evidence="19">
    <location>
        <position position="129"/>
    </location>
</feature>
<evidence type="ECO:0000256" key="10">
    <source>
        <dbReference type="ARBA" id="ARBA00022801"/>
    </source>
</evidence>
<comment type="cofactor">
    <cofactor evidence="19">
        <name>Mg(2+)</name>
        <dbReference type="ChEBI" id="CHEBI:18420"/>
    </cofactor>
    <cofactor evidence="19">
        <name>Mn(2+)</name>
        <dbReference type="ChEBI" id="CHEBI:29035"/>
    </cofactor>
    <text evidence="19">Binds 2 divalent metal cations per subunit. Magnesium or manganese.</text>
</comment>
<feature type="active site" description="Nucleophile; for GTP cyclohydrolase activity" evidence="19">
    <location>
        <position position="334"/>
    </location>
</feature>
<feature type="binding site" evidence="19">
    <location>
        <position position="276"/>
    </location>
    <ligand>
        <name>GTP</name>
        <dbReference type="ChEBI" id="CHEBI:37565"/>
    </ligand>
</feature>
<feature type="binding site" evidence="19">
    <location>
        <position position="271"/>
    </location>
    <ligand>
        <name>Zn(2+)</name>
        <dbReference type="ChEBI" id="CHEBI:29105"/>
        <note>catalytic</note>
    </ligand>
</feature>
<feature type="active site" description="Proton acceptor; for GTP cyclohydrolase activity" evidence="19">
    <location>
        <position position="332"/>
    </location>
</feature>
<feature type="binding site" evidence="19">
    <location>
        <begin position="143"/>
        <end position="147"/>
    </location>
    <ligand>
        <name>D-ribulose 5-phosphate</name>
        <dbReference type="ChEBI" id="CHEBI:58121"/>
    </ligand>
</feature>
<dbReference type="EC" id="3.5.4.25" evidence="19"/>
<comment type="pathway">
    <text evidence="4 19">Cofactor biosynthesis; riboflavin biosynthesis; 5-amino-6-(D-ribitylamino)uracil from GTP: step 1/4.</text>
</comment>
<keyword evidence="7 19" id="KW-0686">Riboflavin biosynthesis</keyword>
<proteinExistence type="inferred from homology"/>
<comment type="cofactor">
    <cofactor evidence="19">
        <name>Zn(2+)</name>
        <dbReference type="ChEBI" id="CHEBI:29105"/>
    </cofactor>
    <text evidence="19">Binds 1 zinc ion per subunit.</text>
</comment>
<dbReference type="NCBIfam" id="TIGR00506">
    <property type="entry name" value="ribB"/>
    <property type="match status" value="1"/>
</dbReference>
<evidence type="ECO:0000256" key="7">
    <source>
        <dbReference type="ARBA" id="ARBA00022619"/>
    </source>
</evidence>
<dbReference type="Pfam" id="PF00925">
    <property type="entry name" value="GTP_cyclohydro2"/>
    <property type="match status" value="1"/>
</dbReference>
<dbReference type="FunFam" id="3.40.50.10990:FF:000001">
    <property type="entry name" value="Riboflavin biosynthesis protein RibBA"/>
    <property type="match status" value="1"/>
</dbReference>
<feature type="domain" description="GTP cyclohydrolase II" evidence="20">
    <location>
        <begin position="211"/>
        <end position="376"/>
    </location>
</feature>
<comment type="similarity">
    <text evidence="6 19">In the N-terminal section; belongs to the DHBP synthase family.</text>
</comment>
<feature type="region of interest" description="GTP cyclohydrolase II" evidence="19">
    <location>
        <begin position="205"/>
        <end position="406"/>
    </location>
</feature>
<keyword evidence="8 19" id="KW-0479">Metal-binding</keyword>
<comment type="function">
    <text evidence="17 19">Catalyzes the conversion of GTP to 2,5-diamino-6-ribosylamino-4(3H)-pyrimidinone 5'-phosphate (DARP), formate and pyrophosphate.</text>
</comment>
<evidence type="ECO:0000256" key="12">
    <source>
        <dbReference type="ARBA" id="ARBA00022842"/>
    </source>
</evidence>
<dbReference type="GO" id="GO:0008686">
    <property type="term" value="F:3,4-dihydroxy-2-butanone-4-phosphate synthase activity"/>
    <property type="evidence" value="ECO:0007669"/>
    <property type="project" value="UniProtKB-UniRule"/>
</dbReference>
<evidence type="ECO:0000313" key="22">
    <source>
        <dbReference type="Proteomes" id="UP000176604"/>
    </source>
</evidence>
<sequence length="406" mass="44734">MSEWKSVKVALGALKKGKIIIVTDAPDRESEGDLVMAAQFVTPKAVNFMMREGRGLICAPLTRERAEELALQPMVPMEQNSEVTKCDFTISVDAKRGITTGVSAQDRAVTIELLASAKTRPYDLARPGHVFPLRAHPGGVLYRAGHTEAAVDLLKLAGLTAVGVICEVLGETGESASGTYLSRLAEEYKLPMLSIEELIEYRRACESIVTRVASAKLPTEFGAFDLYIYRSLISGLEHVALVKGKIRSDRPTLLRVHSQCLTGDTFHSLRCDCRAQLTAAMKRIAKEGSGAVVYLNQEGRGIGLTNKARAYALQEHGADTVSANEKLGLPVDMRDWNVGSQIVADLGIKKIRLMTNNPLKIKGIAQYGLEIVERVPLEMKPRKQNRKYLKTKRDRLGHLLTELDRR</sequence>
<feature type="binding site" evidence="19">
    <location>
        <position position="260"/>
    </location>
    <ligand>
        <name>Zn(2+)</name>
        <dbReference type="ChEBI" id="CHEBI:29105"/>
        <note>catalytic</note>
    </ligand>
</feature>
<evidence type="ECO:0000256" key="1">
    <source>
        <dbReference type="ARBA" id="ARBA00000141"/>
    </source>
</evidence>
<protein>
    <recommendedName>
        <fullName evidence="19">Riboflavin biosynthesis protein RibBA</fullName>
    </recommendedName>
    <domain>
        <recommendedName>
            <fullName evidence="19">3,4-dihydroxy-2-butanone 4-phosphate synthase</fullName>
            <shortName evidence="19">DHBP synthase</shortName>
            <ecNumber evidence="19">4.1.99.12</ecNumber>
        </recommendedName>
    </domain>
    <domain>
        <recommendedName>
            <fullName evidence="19">GTP cyclohydrolase-2</fullName>
            <ecNumber evidence="19">3.5.4.25</ecNumber>
        </recommendedName>
        <alternativeName>
            <fullName evidence="19">GTP cyclohydrolase II</fullName>
        </alternativeName>
    </domain>
</protein>
<dbReference type="HAMAP" id="MF_00179">
    <property type="entry name" value="RibA"/>
    <property type="match status" value="1"/>
</dbReference>
<feature type="binding site" evidence="19">
    <location>
        <begin position="255"/>
        <end position="259"/>
    </location>
    <ligand>
        <name>GTP</name>
        <dbReference type="ChEBI" id="CHEBI:37565"/>
    </ligand>
</feature>
<evidence type="ECO:0000256" key="8">
    <source>
        <dbReference type="ARBA" id="ARBA00022723"/>
    </source>
</evidence>
<dbReference type="HAMAP" id="MF_01283">
    <property type="entry name" value="RibBA"/>
    <property type="match status" value="1"/>
</dbReference>
<dbReference type="NCBIfam" id="NF001591">
    <property type="entry name" value="PRK00393.1"/>
    <property type="match status" value="1"/>
</dbReference>
<dbReference type="PANTHER" id="PTHR21327">
    <property type="entry name" value="GTP CYCLOHYDROLASE II-RELATED"/>
    <property type="match status" value="1"/>
</dbReference>
<comment type="catalytic activity">
    <reaction evidence="1 19">
        <text>D-ribulose 5-phosphate = (2S)-2-hydroxy-3-oxobutyl phosphate + formate + H(+)</text>
        <dbReference type="Rhea" id="RHEA:18457"/>
        <dbReference type="ChEBI" id="CHEBI:15378"/>
        <dbReference type="ChEBI" id="CHEBI:15740"/>
        <dbReference type="ChEBI" id="CHEBI:58121"/>
        <dbReference type="ChEBI" id="CHEBI:58830"/>
        <dbReference type="EC" id="4.1.99.12"/>
    </reaction>
</comment>
<dbReference type="GO" id="GO:0030145">
    <property type="term" value="F:manganese ion binding"/>
    <property type="evidence" value="ECO:0007669"/>
    <property type="project" value="UniProtKB-UniRule"/>
</dbReference>
<dbReference type="SUPFAM" id="SSF55821">
    <property type="entry name" value="YrdC/RibB"/>
    <property type="match status" value="1"/>
</dbReference>
<dbReference type="NCBIfam" id="TIGR00505">
    <property type="entry name" value="ribA"/>
    <property type="match status" value="1"/>
</dbReference>
<keyword evidence="13 19" id="KW-0342">GTP-binding</keyword>